<comment type="caution">
    <text evidence="2">The sequence shown here is derived from an EMBL/GenBank/DDBJ whole genome shotgun (WGS) entry which is preliminary data.</text>
</comment>
<protein>
    <submittedName>
        <fullName evidence="2">Uncharacterized protein</fullName>
    </submittedName>
</protein>
<gene>
    <name evidence="2" type="primary">gb13573</name>
    <name evidence="2" type="ORF">PR202_gb13573</name>
</gene>
<sequence>MDDASAITVAVVPDDALAIILRRLPPRSLAASTTSVLSSRTPCAASSSTTSTTRERPHFLARPTSTTPCPRITGEVQLRRDRVQDHCNDLVLRSADDFIEFNGDNIESNDDNRTTEWLLKHQSALNPYAWWENTRNVRPPWIMEVYDDGWRNKDANDYDQHKEDWDSDDDNIIDIPNNDDEKYDDAIELVSLLGIHQNKEIISNKEEDDDNYYVQSVDFLGFHPYKEVIFLSGFGAVACHLNSTKESVSVELHPSNCSGISKEDRRKIVMMTSSFRVVSDEELQEACDVLRQLNARYPIDDEARSSSDEEGSKEEGKKDKTAGKKKKKKKPLLRVMPLEEVDYLLNYKCRPVYEPKITNALAQEDEAQFGGFKTLLSLTGALTKNLHDLIRSAQAKMRREVETKGKYTYEVTSAEDDNEGAMAPQQGS</sequence>
<feature type="compositionally biased region" description="Basic and acidic residues" evidence="1">
    <location>
        <begin position="313"/>
        <end position="322"/>
    </location>
</feature>
<dbReference type="PANTHER" id="PTHR34591:SF43">
    <property type="entry name" value="F-BOX DOMAIN-CONTAINING PROTEIN"/>
    <property type="match status" value="1"/>
</dbReference>
<evidence type="ECO:0000256" key="1">
    <source>
        <dbReference type="SAM" id="MobiDB-lite"/>
    </source>
</evidence>
<accession>A0AAV5EU39</accession>
<feature type="region of interest" description="Disordered" evidence="1">
    <location>
        <begin position="40"/>
        <end position="67"/>
    </location>
</feature>
<feature type="compositionally biased region" description="Low complexity" evidence="1">
    <location>
        <begin position="40"/>
        <end position="52"/>
    </location>
</feature>
<dbReference type="EMBL" id="BQKI01000078">
    <property type="protein sequence ID" value="GJN25710.1"/>
    <property type="molecule type" value="Genomic_DNA"/>
</dbReference>
<reference evidence="2" key="1">
    <citation type="journal article" date="2018" name="DNA Res.">
        <title>Multiple hybrid de novo genome assembly of finger millet, an orphan allotetraploid crop.</title>
        <authorList>
            <person name="Hatakeyama M."/>
            <person name="Aluri S."/>
            <person name="Balachadran M.T."/>
            <person name="Sivarajan S.R."/>
            <person name="Patrignani A."/>
            <person name="Gruter S."/>
            <person name="Poveda L."/>
            <person name="Shimizu-Inatsugi R."/>
            <person name="Baeten J."/>
            <person name="Francoijs K.J."/>
            <person name="Nataraja K.N."/>
            <person name="Reddy Y.A.N."/>
            <person name="Phadnis S."/>
            <person name="Ravikumar R.L."/>
            <person name="Schlapbach R."/>
            <person name="Sreeman S.M."/>
            <person name="Shimizu K.K."/>
        </authorList>
    </citation>
    <scope>NUCLEOTIDE SEQUENCE</scope>
</reference>
<reference evidence="2" key="2">
    <citation type="submission" date="2021-12" db="EMBL/GenBank/DDBJ databases">
        <title>Resequencing data analysis of finger millet.</title>
        <authorList>
            <person name="Hatakeyama M."/>
            <person name="Aluri S."/>
            <person name="Balachadran M.T."/>
            <person name="Sivarajan S.R."/>
            <person name="Poveda L."/>
            <person name="Shimizu-Inatsugi R."/>
            <person name="Schlapbach R."/>
            <person name="Sreeman S.M."/>
            <person name="Shimizu K.K."/>
        </authorList>
    </citation>
    <scope>NUCLEOTIDE SEQUENCE</scope>
</reference>
<dbReference type="PANTHER" id="PTHR34591">
    <property type="entry name" value="OS03G0653100 PROTEIN-RELATED"/>
    <property type="match status" value="1"/>
</dbReference>
<dbReference type="AlphaFoldDB" id="A0AAV5EU39"/>
<organism evidence="2 3">
    <name type="scientific">Eleusine coracana subsp. coracana</name>
    <dbReference type="NCBI Taxonomy" id="191504"/>
    <lineage>
        <taxon>Eukaryota</taxon>
        <taxon>Viridiplantae</taxon>
        <taxon>Streptophyta</taxon>
        <taxon>Embryophyta</taxon>
        <taxon>Tracheophyta</taxon>
        <taxon>Spermatophyta</taxon>
        <taxon>Magnoliopsida</taxon>
        <taxon>Liliopsida</taxon>
        <taxon>Poales</taxon>
        <taxon>Poaceae</taxon>
        <taxon>PACMAD clade</taxon>
        <taxon>Chloridoideae</taxon>
        <taxon>Cynodonteae</taxon>
        <taxon>Eleusininae</taxon>
        <taxon>Eleusine</taxon>
    </lineage>
</organism>
<feature type="region of interest" description="Disordered" evidence="1">
    <location>
        <begin position="300"/>
        <end position="330"/>
    </location>
</feature>
<dbReference type="Proteomes" id="UP001054889">
    <property type="component" value="Unassembled WGS sequence"/>
</dbReference>
<evidence type="ECO:0000313" key="2">
    <source>
        <dbReference type="EMBL" id="GJN25710.1"/>
    </source>
</evidence>
<evidence type="ECO:0000313" key="3">
    <source>
        <dbReference type="Proteomes" id="UP001054889"/>
    </source>
</evidence>
<keyword evidence="3" id="KW-1185">Reference proteome</keyword>
<proteinExistence type="predicted"/>
<name>A0AAV5EU39_ELECO</name>